<keyword evidence="12" id="KW-1185">Reference proteome</keyword>
<dbReference type="EMBL" id="CP034562">
    <property type="protein sequence ID" value="AZQ64471.1"/>
    <property type="molecule type" value="Genomic_DNA"/>
</dbReference>
<dbReference type="SUPFAM" id="SSF51366">
    <property type="entry name" value="Ribulose-phoshate binding barrel"/>
    <property type="match status" value="1"/>
</dbReference>
<dbReference type="HAMAP" id="MF_00135">
    <property type="entry name" value="PRAI"/>
    <property type="match status" value="1"/>
</dbReference>
<comment type="similarity">
    <text evidence="9">Belongs to the TrpF family.</text>
</comment>
<feature type="domain" description="N-(5'phosphoribosyl) anthranilate isomerase (PRAI)" evidence="10">
    <location>
        <begin position="14"/>
        <end position="211"/>
    </location>
</feature>
<evidence type="ECO:0000256" key="9">
    <source>
        <dbReference type="HAMAP-Rule" id="MF_00135"/>
    </source>
</evidence>
<proteinExistence type="inferred from homology"/>
<evidence type="ECO:0000313" key="11">
    <source>
        <dbReference type="EMBL" id="AZQ64471.1"/>
    </source>
</evidence>
<evidence type="ECO:0000313" key="12">
    <source>
        <dbReference type="Proteomes" id="UP000267268"/>
    </source>
</evidence>
<dbReference type="PANTHER" id="PTHR42894:SF1">
    <property type="entry name" value="N-(5'-PHOSPHORIBOSYL)ANTHRANILATE ISOMERASE"/>
    <property type="match status" value="1"/>
</dbReference>
<evidence type="ECO:0000256" key="1">
    <source>
        <dbReference type="ARBA" id="ARBA00001164"/>
    </source>
</evidence>
<dbReference type="InterPro" id="IPR001240">
    <property type="entry name" value="PRAI_dom"/>
</dbReference>
<dbReference type="GO" id="GO:0004640">
    <property type="term" value="F:phosphoribosylanthranilate isomerase activity"/>
    <property type="evidence" value="ECO:0007669"/>
    <property type="project" value="UniProtKB-UniRule"/>
</dbReference>
<keyword evidence="8 9" id="KW-0413">Isomerase</keyword>
<dbReference type="Proteomes" id="UP000267268">
    <property type="component" value="Chromosome 1"/>
</dbReference>
<dbReference type="InterPro" id="IPR044643">
    <property type="entry name" value="TrpF_fam"/>
</dbReference>
<dbReference type="InterPro" id="IPR013785">
    <property type="entry name" value="Aldolase_TIM"/>
</dbReference>
<reference evidence="11 12" key="1">
    <citation type="submission" date="2018-12" db="EMBL/GenBank/DDBJ databases">
        <title>Flammeovirga pectinis sp. nov., isolated from the gut of the Korean scallop, Patinopecten yessoensis.</title>
        <authorList>
            <person name="Bae J.-W."/>
            <person name="Jeong Y.-S."/>
            <person name="Kang W."/>
        </authorList>
    </citation>
    <scope>NUCLEOTIDE SEQUENCE [LARGE SCALE GENOMIC DNA]</scope>
    <source>
        <strain evidence="11 12">L12M1</strain>
    </source>
</reference>
<dbReference type="GO" id="GO:0000162">
    <property type="term" value="P:L-tryptophan biosynthetic process"/>
    <property type="evidence" value="ECO:0007669"/>
    <property type="project" value="UniProtKB-UniRule"/>
</dbReference>
<name>A0A3Q9FTT9_9BACT</name>
<dbReference type="Gene3D" id="3.20.20.70">
    <property type="entry name" value="Aldolase class I"/>
    <property type="match status" value="1"/>
</dbReference>
<protein>
    <recommendedName>
        <fullName evidence="4 9">N-(5'-phosphoribosyl)anthranilate isomerase</fullName>
        <shortName evidence="9">PRAI</shortName>
        <ecNumber evidence="3 9">5.3.1.24</ecNumber>
    </recommendedName>
</protein>
<evidence type="ECO:0000256" key="8">
    <source>
        <dbReference type="ARBA" id="ARBA00023235"/>
    </source>
</evidence>
<evidence type="ECO:0000256" key="2">
    <source>
        <dbReference type="ARBA" id="ARBA00004664"/>
    </source>
</evidence>
<dbReference type="PANTHER" id="PTHR42894">
    <property type="entry name" value="N-(5'-PHOSPHORIBOSYL)ANTHRANILATE ISOMERASE"/>
    <property type="match status" value="1"/>
</dbReference>
<evidence type="ECO:0000256" key="3">
    <source>
        <dbReference type="ARBA" id="ARBA00012572"/>
    </source>
</evidence>
<dbReference type="AlphaFoldDB" id="A0A3Q9FTT9"/>
<comment type="pathway">
    <text evidence="2 9">Amino-acid biosynthesis; L-tryptophan biosynthesis; L-tryptophan from chorismate: step 3/5.</text>
</comment>
<dbReference type="UniPathway" id="UPA00035">
    <property type="reaction ID" value="UER00042"/>
</dbReference>
<keyword evidence="5 9" id="KW-0028">Amino-acid biosynthesis</keyword>
<accession>A0A3Q9FTT9</accession>
<evidence type="ECO:0000256" key="5">
    <source>
        <dbReference type="ARBA" id="ARBA00022605"/>
    </source>
</evidence>
<evidence type="ECO:0000256" key="6">
    <source>
        <dbReference type="ARBA" id="ARBA00022822"/>
    </source>
</evidence>
<dbReference type="OrthoDB" id="9786954at2"/>
<dbReference type="Pfam" id="PF00697">
    <property type="entry name" value="PRAI"/>
    <property type="match status" value="1"/>
</dbReference>
<dbReference type="KEGG" id="fll:EI427_20330"/>
<dbReference type="EC" id="5.3.1.24" evidence="3 9"/>
<evidence type="ECO:0000259" key="10">
    <source>
        <dbReference type="Pfam" id="PF00697"/>
    </source>
</evidence>
<evidence type="ECO:0000256" key="4">
    <source>
        <dbReference type="ARBA" id="ARBA00022272"/>
    </source>
</evidence>
<dbReference type="CDD" id="cd00405">
    <property type="entry name" value="PRAI"/>
    <property type="match status" value="1"/>
</dbReference>
<comment type="catalytic activity">
    <reaction evidence="1 9">
        <text>N-(5-phospho-beta-D-ribosyl)anthranilate = 1-(2-carboxyphenylamino)-1-deoxy-D-ribulose 5-phosphate</text>
        <dbReference type="Rhea" id="RHEA:21540"/>
        <dbReference type="ChEBI" id="CHEBI:18277"/>
        <dbReference type="ChEBI" id="CHEBI:58613"/>
        <dbReference type="EC" id="5.3.1.24"/>
    </reaction>
</comment>
<sequence length="221" mass="25399">MSSIKDDVSIIDWKVCGMRNRENIYDILKLSPDYMGFIMYPPSSRFIENEDVSFLETKWDVPTKRVGVFVNEEIETILSQSKKYHFDTIQLHGSETPEICRILKDAGYEIFKVFGIKDEFDFSTLKSYEPYVDAFLFDTKSSKHGGTGKTFDWGVLKQYSSTKPFILSGGVSLKNIKELTILDHLPFKGIDVNSKFEIEPAMKDIAMVTELSDWVKSINKK</sequence>
<keyword evidence="7 9" id="KW-0057">Aromatic amino acid biosynthesis</keyword>
<organism evidence="11 12">
    <name type="scientific">Flammeovirga pectinis</name>
    <dbReference type="NCBI Taxonomy" id="2494373"/>
    <lineage>
        <taxon>Bacteria</taxon>
        <taxon>Pseudomonadati</taxon>
        <taxon>Bacteroidota</taxon>
        <taxon>Cytophagia</taxon>
        <taxon>Cytophagales</taxon>
        <taxon>Flammeovirgaceae</taxon>
        <taxon>Flammeovirga</taxon>
    </lineage>
</organism>
<dbReference type="InterPro" id="IPR011060">
    <property type="entry name" value="RibuloseP-bd_barrel"/>
</dbReference>
<gene>
    <name evidence="9" type="primary">trpF</name>
    <name evidence="11" type="ORF">EI427_20330</name>
</gene>
<keyword evidence="6 9" id="KW-0822">Tryptophan biosynthesis</keyword>
<evidence type="ECO:0000256" key="7">
    <source>
        <dbReference type="ARBA" id="ARBA00023141"/>
    </source>
</evidence>